<feature type="transmembrane region" description="Helical" evidence="1">
    <location>
        <begin position="45"/>
        <end position="71"/>
    </location>
</feature>
<name>A0ABD3UV97_SINWO</name>
<evidence type="ECO:0000256" key="1">
    <source>
        <dbReference type="SAM" id="Phobius"/>
    </source>
</evidence>
<comment type="caution">
    <text evidence="3">The sequence shown here is derived from an EMBL/GenBank/DDBJ whole genome shotgun (WGS) entry which is preliminary data.</text>
</comment>
<protein>
    <submittedName>
        <fullName evidence="3">Uncharacterized protein</fullName>
    </submittedName>
</protein>
<organism evidence="3 4">
    <name type="scientific">Sinanodonta woodiana</name>
    <name type="common">Chinese pond mussel</name>
    <name type="synonym">Anodonta woodiana</name>
    <dbReference type="NCBI Taxonomy" id="1069815"/>
    <lineage>
        <taxon>Eukaryota</taxon>
        <taxon>Metazoa</taxon>
        <taxon>Spiralia</taxon>
        <taxon>Lophotrochozoa</taxon>
        <taxon>Mollusca</taxon>
        <taxon>Bivalvia</taxon>
        <taxon>Autobranchia</taxon>
        <taxon>Heteroconchia</taxon>
        <taxon>Palaeoheterodonta</taxon>
        <taxon>Unionida</taxon>
        <taxon>Unionoidea</taxon>
        <taxon>Unionidae</taxon>
        <taxon>Unioninae</taxon>
        <taxon>Sinanodonta</taxon>
    </lineage>
</organism>
<feature type="signal peptide" evidence="2">
    <location>
        <begin position="1"/>
        <end position="21"/>
    </location>
</feature>
<gene>
    <name evidence="3" type="ORF">ACJMK2_016546</name>
</gene>
<evidence type="ECO:0000256" key="2">
    <source>
        <dbReference type="SAM" id="SignalP"/>
    </source>
</evidence>
<sequence>MALKHILEIALLISAIAPALARLNCSEIIRMKGDCRSGCCPPRPDLYIVPVIMIPLGIGLMSILTLVCLCLKERGYCVPSTSTGHVLVNRPLNVFAVSRTIQRAGEQPTTFAIFPSGYIPKTDTLAAEAPPAYSPQK</sequence>
<keyword evidence="4" id="KW-1185">Reference proteome</keyword>
<proteinExistence type="predicted"/>
<reference evidence="3 4" key="1">
    <citation type="submission" date="2024-11" db="EMBL/GenBank/DDBJ databases">
        <title>Chromosome-level genome assembly of the freshwater bivalve Anodonta woodiana.</title>
        <authorList>
            <person name="Chen X."/>
        </authorList>
    </citation>
    <scope>NUCLEOTIDE SEQUENCE [LARGE SCALE GENOMIC DNA]</scope>
    <source>
        <strain evidence="3">MN2024</strain>
        <tissue evidence="3">Gills</tissue>
    </source>
</reference>
<dbReference type="AlphaFoldDB" id="A0ABD3UV97"/>
<keyword evidence="2" id="KW-0732">Signal</keyword>
<evidence type="ECO:0000313" key="3">
    <source>
        <dbReference type="EMBL" id="KAL3852941.1"/>
    </source>
</evidence>
<feature type="chain" id="PRO_5044760868" evidence="2">
    <location>
        <begin position="22"/>
        <end position="137"/>
    </location>
</feature>
<dbReference type="Proteomes" id="UP001634394">
    <property type="component" value="Unassembled WGS sequence"/>
</dbReference>
<accession>A0ABD3UV97</accession>
<dbReference type="EMBL" id="JBJQND010000015">
    <property type="protein sequence ID" value="KAL3852941.1"/>
    <property type="molecule type" value="Genomic_DNA"/>
</dbReference>
<keyword evidence="1" id="KW-0472">Membrane</keyword>
<keyword evidence="1" id="KW-0812">Transmembrane</keyword>
<keyword evidence="1" id="KW-1133">Transmembrane helix</keyword>
<evidence type="ECO:0000313" key="4">
    <source>
        <dbReference type="Proteomes" id="UP001634394"/>
    </source>
</evidence>